<sequence length="157" mass="18893">MCKRTNYYIRQINGNKVDLEEALEMFEIKYKKLLKFKYVSQGAGLDLIDVVENNHYISKSLSIKILNGKIFLEVFDEDEEEDYEYYYYINPNAPIALTYYPNYPDLIDNNLHKVPLNMFVEDKEFVCEVIKDFFDKGNTEKIKENYIKNKWIMDKYK</sequence>
<accession>A0AB39V881</accession>
<protein>
    <submittedName>
        <fullName evidence="1">Uncharacterized protein</fullName>
    </submittedName>
</protein>
<gene>
    <name evidence="1" type="ORF">AB8B23_06475</name>
</gene>
<organism evidence="1">
    <name type="scientific">Leptotrichia mesophila</name>
    <dbReference type="NCBI Taxonomy" id="3239303"/>
    <lineage>
        <taxon>Bacteria</taxon>
        <taxon>Fusobacteriati</taxon>
        <taxon>Fusobacteriota</taxon>
        <taxon>Fusobacteriia</taxon>
        <taxon>Fusobacteriales</taxon>
        <taxon>Leptotrichiaceae</taxon>
        <taxon>Leptotrichia</taxon>
    </lineage>
</organism>
<evidence type="ECO:0000313" key="1">
    <source>
        <dbReference type="EMBL" id="XDU63585.1"/>
    </source>
</evidence>
<proteinExistence type="predicted"/>
<dbReference type="AlphaFoldDB" id="A0AB39V881"/>
<name>A0AB39V881_9FUSO</name>
<dbReference type="EMBL" id="CP165646">
    <property type="protein sequence ID" value="XDU63585.1"/>
    <property type="molecule type" value="Genomic_DNA"/>
</dbReference>
<dbReference type="RefSeq" id="WP_021768646.1">
    <property type="nucleotide sequence ID" value="NZ_CP165646.1"/>
</dbReference>
<reference evidence="1" key="1">
    <citation type="submission" date="2024-07" db="EMBL/GenBank/DDBJ databases">
        <authorList>
            <person name="Li X.-J."/>
            <person name="Wang X."/>
        </authorList>
    </citation>
    <scope>NUCLEOTIDE SEQUENCE</scope>
    <source>
        <strain evidence="1">HSP-342</strain>
    </source>
</reference>
<dbReference type="KEGG" id="lmes:AB8B23_06475"/>